<organism evidence="2 3">
    <name type="scientific">Treponema ruminis</name>
    <dbReference type="NCBI Taxonomy" id="744515"/>
    <lineage>
        <taxon>Bacteria</taxon>
        <taxon>Pseudomonadati</taxon>
        <taxon>Spirochaetota</taxon>
        <taxon>Spirochaetia</taxon>
        <taxon>Spirochaetales</taxon>
        <taxon>Treponemataceae</taxon>
        <taxon>Treponema</taxon>
    </lineage>
</organism>
<dbReference type="AlphaFoldDB" id="A0A7W8LLN1"/>
<gene>
    <name evidence="2" type="ORF">HNP76_000973</name>
</gene>
<evidence type="ECO:0000313" key="3">
    <source>
        <dbReference type="Proteomes" id="UP000518887"/>
    </source>
</evidence>
<feature type="region of interest" description="Disordered" evidence="1">
    <location>
        <begin position="1"/>
        <end position="30"/>
    </location>
</feature>
<reference evidence="2 3" key="1">
    <citation type="submission" date="2020-08" db="EMBL/GenBank/DDBJ databases">
        <title>Genomic Encyclopedia of Type Strains, Phase IV (KMG-IV): sequencing the most valuable type-strain genomes for metagenomic binning, comparative biology and taxonomic classification.</title>
        <authorList>
            <person name="Goeker M."/>
        </authorList>
    </citation>
    <scope>NUCLEOTIDE SEQUENCE [LARGE SCALE GENOMIC DNA]</scope>
    <source>
        <strain evidence="2 3">DSM 103462</strain>
    </source>
</reference>
<keyword evidence="3" id="KW-1185">Reference proteome</keyword>
<proteinExistence type="predicted"/>
<accession>A0A7W8LLN1</accession>
<dbReference type="EMBL" id="JACHFQ010000003">
    <property type="protein sequence ID" value="MBB5225616.1"/>
    <property type="molecule type" value="Genomic_DNA"/>
</dbReference>
<evidence type="ECO:0000313" key="2">
    <source>
        <dbReference type="EMBL" id="MBB5225616.1"/>
    </source>
</evidence>
<name>A0A7W8LLN1_9SPIR</name>
<dbReference type="Proteomes" id="UP000518887">
    <property type="component" value="Unassembled WGS sequence"/>
</dbReference>
<protein>
    <submittedName>
        <fullName evidence="2">Uncharacterized protein</fullName>
    </submittedName>
</protein>
<sequence length="857" mass="94032">MSCGSDSSDGPAENTGAGGAGGSGTELSYPDTLTTEEKSVISSLTSESLSDCLKSLYKIEEILGRHTSEAGVTAYRYMLSQIAVTISDAGLKTVSAAEREADPAEKLSKAGKASFTLGEKKENLSESGNDYLNYDVYVASYDDAKGAVEKYDSFYDGDYSKAYEDYCTAFDACSEAETAYGALSGNLSRPEYDKVLSLAKNAVSDFKDNFILNKTYKLEDIKTNVAAAKSEQASLESSLVQAADSLDSARTRLGLAGNELVTAGARLSYLKDDADWCLEKLSGLELIEGSGGPVYTGPLTARISEATLKALEDRAFNNDDDIEAYVRGYYYNSFCVELYDSEDRFVEDFSNGFNVAFAEGSGESERKVTVTFYWGSKEYSVSFTASMYADPEISLGLSDSEWRELFESTNWRKCRKVSFTIPEGAEEVDLMTLVSRRNDVEVKFDSYYYEDSNRVTRSVEWPKKVPDSVKCFSLDMTRIPETNCGSYYNNSAREKDNVVLMEAMVDPASVLADVPVGGKGSKEFIPGVEIVAYKLQEDPYYANETRMLSVKFTDANKKGKVTMPANYNLTGTYKGGIEGNVEYTNLASTTMSGEVRGFESISAIYLTFVKNTDNSKLPTIRNLEYTSVNTDEKVEYNGSIGGYNLYGSKIDKIIEKYYSEDSSVGKFSIKDSLSSFVFDGSEELGGLPMYRENGEHGAVPYALDINAALLTKFQLKNVLVTGTNKTEENNLRSNNTNVRFDTDMSGITFGGRAEGVIEFEKDAPSVIDAGARSKIILHKVSHETIVDSANIELKDTVTQSQANNLKDYSLGVHSNVYKSDSIKLNNLSASFESTLAPSENARWERAGNQGKNYGEVE</sequence>
<dbReference type="RefSeq" id="WP_184658077.1">
    <property type="nucleotide sequence ID" value="NZ_CP031518.1"/>
</dbReference>
<evidence type="ECO:0000256" key="1">
    <source>
        <dbReference type="SAM" id="MobiDB-lite"/>
    </source>
</evidence>
<comment type="caution">
    <text evidence="2">The sequence shown here is derived from an EMBL/GenBank/DDBJ whole genome shotgun (WGS) entry which is preliminary data.</text>
</comment>